<dbReference type="SUPFAM" id="SSF55729">
    <property type="entry name" value="Acyl-CoA N-acyltransferases (Nat)"/>
    <property type="match status" value="1"/>
</dbReference>
<dbReference type="InterPro" id="IPR016181">
    <property type="entry name" value="Acyl_CoA_acyltransferase"/>
</dbReference>
<dbReference type="Pfam" id="PF18713">
    <property type="entry name" value="DUF5645"/>
    <property type="match status" value="1"/>
</dbReference>
<dbReference type="InterPro" id="IPR041506">
    <property type="entry name" value="DUF5645"/>
</dbReference>
<dbReference type="OrthoDB" id="61870at2759"/>
<dbReference type="EMBL" id="CADEPI010000015">
    <property type="protein sequence ID" value="CAB3364286.1"/>
    <property type="molecule type" value="Genomic_DNA"/>
</dbReference>
<keyword evidence="3" id="KW-1185">Reference proteome</keyword>
<proteinExistence type="predicted"/>
<dbReference type="Gene3D" id="3.40.630.30">
    <property type="match status" value="2"/>
</dbReference>
<protein>
    <recommendedName>
        <fullName evidence="1">N-acetyltransferase domain-containing protein</fullName>
    </recommendedName>
</protein>
<feature type="domain" description="N-acetyltransferase" evidence="1">
    <location>
        <begin position="164"/>
        <end position="294"/>
    </location>
</feature>
<comment type="caution">
    <text evidence="2">The sequence shown here is derived from an EMBL/GenBank/DDBJ whole genome shotgun (WGS) entry which is preliminary data.</text>
</comment>
<dbReference type="GO" id="GO:0016747">
    <property type="term" value="F:acyltransferase activity, transferring groups other than amino-acyl groups"/>
    <property type="evidence" value="ECO:0007669"/>
    <property type="project" value="InterPro"/>
</dbReference>
<dbReference type="AlphaFoldDB" id="A0A8S1BX29"/>
<dbReference type="InterPro" id="IPR053225">
    <property type="entry name" value="Acyl-CoA_N-acyltransferase"/>
</dbReference>
<name>A0A8S1BX29_9INSE</name>
<organism evidence="2 3">
    <name type="scientific">Cloeon dipterum</name>
    <dbReference type="NCBI Taxonomy" id="197152"/>
    <lineage>
        <taxon>Eukaryota</taxon>
        <taxon>Metazoa</taxon>
        <taxon>Ecdysozoa</taxon>
        <taxon>Arthropoda</taxon>
        <taxon>Hexapoda</taxon>
        <taxon>Insecta</taxon>
        <taxon>Pterygota</taxon>
        <taxon>Palaeoptera</taxon>
        <taxon>Ephemeroptera</taxon>
        <taxon>Pisciforma</taxon>
        <taxon>Baetidae</taxon>
        <taxon>Cloeon</taxon>
    </lineage>
</organism>
<gene>
    <name evidence="2" type="ORF">CLODIP_2_CD14531</name>
</gene>
<dbReference type="InterPro" id="IPR000182">
    <property type="entry name" value="GNAT_dom"/>
</dbReference>
<evidence type="ECO:0000313" key="2">
    <source>
        <dbReference type="EMBL" id="CAB3364286.1"/>
    </source>
</evidence>
<dbReference type="InterPro" id="IPR013653">
    <property type="entry name" value="GCN5-like_dom"/>
</dbReference>
<dbReference type="Pfam" id="PF08445">
    <property type="entry name" value="FR47"/>
    <property type="match status" value="1"/>
</dbReference>
<dbReference type="PANTHER" id="PTHR20958">
    <property type="entry name" value="GLYCINE N-ACYLTRANSFERASE-LIKE PROTEIN"/>
    <property type="match status" value="1"/>
</dbReference>
<accession>A0A8S1BX29</accession>
<dbReference type="PANTHER" id="PTHR20958:SF6">
    <property type="entry name" value="GLYCINE N-ACYLTRANSFERASE-LIKE PROTEIN"/>
    <property type="match status" value="1"/>
</dbReference>
<evidence type="ECO:0000313" key="3">
    <source>
        <dbReference type="Proteomes" id="UP000494165"/>
    </source>
</evidence>
<dbReference type="PROSITE" id="PS51186">
    <property type="entry name" value="GNAT"/>
    <property type="match status" value="1"/>
</dbReference>
<sequence>MTADTGDDLKALCENQVQLLLKVLENDFPSSIFVYNWIKKQMEWASKLKSMKVLILCPGGDWTDGTVIGITYGLAEGKEYAVMYSPEKDGGKLKKALMKTKHIRWESLRQFCGVLDKHVPLCMEVLRVKGFQSSDKIRLNCNMHYVPKYEFSASLDLPTIPYDVRIGSLDLRHLDYVCENWPLYTPDYRPVVAAMLDLNPSVGIFVRNDDGEEELASMVLQSEYGGLGLLQTIPKYRERGYAALAVAYLTEIMGRLGYRTHGHTKMGNLRAQHLFERSGFKIADQTNWITLKNL</sequence>
<evidence type="ECO:0000259" key="1">
    <source>
        <dbReference type="PROSITE" id="PS51186"/>
    </source>
</evidence>
<dbReference type="Proteomes" id="UP000494165">
    <property type="component" value="Unassembled WGS sequence"/>
</dbReference>
<reference evidence="2 3" key="1">
    <citation type="submission" date="2020-04" db="EMBL/GenBank/DDBJ databases">
        <authorList>
            <person name="Alioto T."/>
            <person name="Alioto T."/>
            <person name="Gomez Garrido J."/>
        </authorList>
    </citation>
    <scope>NUCLEOTIDE SEQUENCE [LARGE SCALE GENOMIC DNA]</scope>
</reference>